<dbReference type="VEuPathDB" id="AmoebaDB:DDB_G0279227"/>
<dbReference type="SMR" id="Q54X39"/>
<proteinExistence type="predicted"/>
<comment type="caution">
    <text evidence="1">The sequence shown here is derived from an EMBL/GenBank/DDBJ whole genome shotgun (WGS) entry which is preliminary data.</text>
</comment>
<dbReference type="Proteomes" id="UP000002195">
    <property type="component" value="Unassembled WGS sequence"/>
</dbReference>
<name>Q54X39_DICDI</name>
<accession>Q54X39</accession>
<dbReference type="eggNOG" id="ENOG502RCY2">
    <property type="taxonomic scope" value="Eukaryota"/>
</dbReference>
<dbReference type="GeneID" id="8621935"/>
<dbReference type="SUPFAM" id="SSF53178">
    <property type="entry name" value="Peptidyl-tRNA hydrolase-like"/>
    <property type="match status" value="1"/>
</dbReference>
<dbReference type="HOGENOM" id="CLU_1139756_0_0_1"/>
<dbReference type="OMA" id="CAIHYEH"/>
<protein>
    <submittedName>
        <fullName evidence="1">Uncharacterized protein</fullName>
    </submittedName>
</protein>
<keyword evidence="2" id="KW-1185">Reference proteome</keyword>
<dbReference type="InterPro" id="IPR036416">
    <property type="entry name" value="Pept_tRNA_hydro_sf"/>
</dbReference>
<evidence type="ECO:0000313" key="1">
    <source>
        <dbReference type="EMBL" id="EAL67762.1"/>
    </source>
</evidence>
<dbReference type="GO" id="GO:0004045">
    <property type="term" value="F:peptidyl-tRNA hydrolase activity"/>
    <property type="evidence" value="ECO:0007669"/>
    <property type="project" value="InterPro"/>
</dbReference>
<dbReference type="PaxDb" id="44689-DDB0205662"/>
<dbReference type="RefSeq" id="XP_641738.1">
    <property type="nucleotide sequence ID" value="XM_636646.1"/>
</dbReference>
<dbReference type="AlphaFoldDB" id="Q54X39"/>
<dbReference type="InParanoid" id="Q54X39"/>
<dbReference type="InterPro" id="IPR001328">
    <property type="entry name" value="Pept_tRNA_hydro"/>
</dbReference>
<sequence length="244" mass="27680">MSRASKGLSTIINSVRSKADPILLFGVGNYESITSRNSIGIKAINQFAGQIGLKWIDFPDSCSKVSYSPDNNLLLVKCDTYLAKDNFEVLKRLLILMPNIRSDTFCAIHYEHLFKLGIVESVFGGRTRHNEALLGISSVFQTENYHRVPIGIAHPVDDISFKTNPYTMHSVYQDTTRPFVVNRFPDIQMEMVDKVVVPQAAKEIMNSISTIKKHIARKNESEEHDMSSFKSPRINFDNMETIQY</sequence>
<organism evidence="1 2">
    <name type="scientific">Dictyostelium discoideum</name>
    <name type="common">Social amoeba</name>
    <dbReference type="NCBI Taxonomy" id="44689"/>
    <lineage>
        <taxon>Eukaryota</taxon>
        <taxon>Amoebozoa</taxon>
        <taxon>Evosea</taxon>
        <taxon>Eumycetozoa</taxon>
        <taxon>Dictyostelia</taxon>
        <taxon>Dictyosteliales</taxon>
        <taxon>Dictyosteliaceae</taxon>
        <taxon>Dictyostelium</taxon>
    </lineage>
</organism>
<dbReference type="Pfam" id="PF01195">
    <property type="entry name" value="Pept_tRNA_hydro"/>
    <property type="match status" value="1"/>
</dbReference>
<dbReference type="EMBL" id="AAFI02000030">
    <property type="protein sequence ID" value="EAL67762.1"/>
    <property type="molecule type" value="Genomic_DNA"/>
</dbReference>
<evidence type="ECO:0000313" key="2">
    <source>
        <dbReference type="Proteomes" id="UP000002195"/>
    </source>
</evidence>
<dbReference type="Gene3D" id="3.40.50.1470">
    <property type="entry name" value="Peptidyl-tRNA hydrolase"/>
    <property type="match status" value="1"/>
</dbReference>
<dbReference type="STRING" id="44689.Q54X39"/>
<reference evidence="1 2" key="1">
    <citation type="journal article" date="2005" name="Nature">
        <title>The genome of the social amoeba Dictyostelium discoideum.</title>
        <authorList>
            <consortium name="The Dictyostelium discoideum Sequencing Consortium"/>
            <person name="Eichinger L."/>
            <person name="Pachebat J.A."/>
            <person name="Glockner G."/>
            <person name="Rajandream M.A."/>
            <person name="Sucgang R."/>
            <person name="Berriman M."/>
            <person name="Song J."/>
            <person name="Olsen R."/>
            <person name="Szafranski K."/>
            <person name="Xu Q."/>
            <person name="Tunggal B."/>
            <person name="Kummerfeld S."/>
            <person name="Madera M."/>
            <person name="Konfortov B.A."/>
            <person name="Rivero F."/>
            <person name="Bankier A.T."/>
            <person name="Lehmann R."/>
            <person name="Hamlin N."/>
            <person name="Davies R."/>
            <person name="Gaudet P."/>
            <person name="Fey P."/>
            <person name="Pilcher K."/>
            <person name="Chen G."/>
            <person name="Saunders D."/>
            <person name="Sodergren E."/>
            <person name="Davis P."/>
            <person name="Kerhornou A."/>
            <person name="Nie X."/>
            <person name="Hall N."/>
            <person name="Anjard C."/>
            <person name="Hemphill L."/>
            <person name="Bason N."/>
            <person name="Farbrother P."/>
            <person name="Desany B."/>
            <person name="Just E."/>
            <person name="Morio T."/>
            <person name="Rost R."/>
            <person name="Churcher C."/>
            <person name="Cooper J."/>
            <person name="Haydock S."/>
            <person name="van Driessche N."/>
            <person name="Cronin A."/>
            <person name="Goodhead I."/>
            <person name="Muzny D."/>
            <person name="Mourier T."/>
            <person name="Pain A."/>
            <person name="Lu M."/>
            <person name="Harper D."/>
            <person name="Lindsay R."/>
            <person name="Hauser H."/>
            <person name="James K."/>
            <person name="Quiles M."/>
            <person name="Madan Babu M."/>
            <person name="Saito T."/>
            <person name="Buchrieser C."/>
            <person name="Wardroper A."/>
            <person name="Felder M."/>
            <person name="Thangavelu M."/>
            <person name="Johnson D."/>
            <person name="Knights A."/>
            <person name="Loulseged H."/>
            <person name="Mungall K."/>
            <person name="Oliver K."/>
            <person name="Price C."/>
            <person name="Quail M.A."/>
            <person name="Urushihara H."/>
            <person name="Hernandez J."/>
            <person name="Rabbinowitsch E."/>
            <person name="Steffen D."/>
            <person name="Sanders M."/>
            <person name="Ma J."/>
            <person name="Kohara Y."/>
            <person name="Sharp S."/>
            <person name="Simmonds M."/>
            <person name="Spiegler S."/>
            <person name="Tivey A."/>
            <person name="Sugano S."/>
            <person name="White B."/>
            <person name="Walker D."/>
            <person name="Woodward J."/>
            <person name="Winckler T."/>
            <person name="Tanaka Y."/>
            <person name="Shaulsky G."/>
            <person name="Schleicher M."/>
            <person name="Weinstock G."/>
            <person name="Rosenthal A."/>
            <person name="Cox E.C."/>
            <person name="Chisholm R.L."/>
            <person name="Gibbs R."/>
            <person name="Loomis W.F."/>
            <person name="Platzer M."/>
            <person name="Kay R.R."/>
            <person name="Williams J."/>
            <person name="Dear P.H."/>
            <person name="Noegel A.A."/>
            <person name="Barrell B."/>
            <person name="Kuspa A."/>
        </authorList>
    </citation>
    <scope>NUCLEOTIDE SEQUENCE [LARGE SCALE GENOMIC DNA]</scope>
    <source>
        <strain evidence="1 2">AX4</strain>
    </source>
</reference>
<dbReference type="dictyBase" id="DDB_G0279227"/>
<dbReference type="KEGG" id="ddi:DDB_G0279227"/>
<gene>
    <name evidence="1" type="ORF">DDB_G0279227</name>
</gene>